<dbReference type="Proteomes" id="UP000028569">
    <property type="component" value="Chromosome"/>
</dbReference>
<dbReference type="AlphaFoldDB" id="A0A087VU89"/>
<keyword evidence="1" id="KW-0472">Membrane</keyword>
<organism evidence="2 3">
    <name type="scientific">Bifidobacterium [indicum] DSM 20214 = LMG 11587</name>
    <dbReference type="NCBI Taxonomy" id="1341694"/>
    <lineage>
        <taxon>Bacteria</taxon>
        <taxon>Bacillati</taxon>
        <taxon>Actinomycetota</taxon>
        <taxon>Actinomycetes</taxon>
        <taxon>Bifidobacteriales</taxon>
        <taxon>Bifidobacteriaceae</taxon>
        <taxon>Bifidobacterium</taxon>
    </lineage>
</organism>
<feature type="transmembrane region" description="Helical" evidence="1">
    <location>
        <begin position="12"/>
        <end position="35"/>
    </location>
</feature>
<keyword evidence="1" id="KW-0812">Transmembrane</keyword>
<evidence type="ECO:0000256" key="1">
    <source>
        <dbReference type="SAM" id="Phobius"/>
    </source>
</evidence>
<proteinExistence type="predicted"/>
<dbReference type="RefSeq" id="WP_148301966.1">
    <property type="nucleotide sequence ID" value="NZ_CP006018.1"/>
</dbReference>
<dbReference type="HOGENOM" id="CLU_1599522_0_0_11"/>
<dbReference type="KEGG" id="bii:BINDI_0580"/>
<evidence type="ECO:0000313" key="3">
    <source>
        <dbReference type="Proteomes" id="UP000028569"/>
    </source>
</evidence>
<sequence>MTRAQGNSKARKAVKVALICLIAYGMCLLGTWFLANDANRHYGKTELAYRNVLDAAYTNQTLIETISEDRQFKDGAALQWAPDKPLDIPDSPSVSVSPFVWVTAMRAYRVYRLCDLMEDSSLNLTTYIVQADSDCLHKAGCIYEPGHLPGQDDNVPYPAVPPALGE</sequence>
<keyword evidence="3" id="KW-1185">Reference proteome</keyword>
<keyword evidence="1" id="KW-1133">Transmembrane helix</keyword>
<evidence type="ECO:0000313" key="2">
    <source>
        <dbReference type="EMBL" id="AIC91858.1"/>
    </source>
</evidence>
<gene>
    <name evidence="2" type="ORF">BINDI_0580</name>
</gene>
<name>A0A087VU89_9BIFI</name>
<accession>A0A087VU89</accession>
<dbReference type="EMBL" id="CP006018">
    <property type="protein sequence ID" value="AIC91858.1"/>
    <property type="molecule type" value="Genomic_DNA"/>
</dbReference>
<protein>
    <submittedName>
        <fullName evidence="2">Uncharacterized protein</fullName>
    </submittedName>
</protein>
<reference evidence="2 3" key="1">
    <citation type="journal article" date="2014" name="Appl. Environ. Microbiol.">
        <title>Genomic encyclopedia of type strains of the genus Bifidobacterium.</title>
        <authorList>
            <person name="Milani C."/>
            <person name="Lugli G.A."/>
            <person name="Duranti S."/>
            <person name="Turroni F."/>
            <person name="Bottacini F."/>
            <person name="Mangifesta M."/>
            <person name="Sanchez B."/>
            <person name="Viappiani A."/>
            <person name="Mancabelli L."/>
            <person name="Taminiau B."/>
            <person name="Delcenserie V."/>
            <person name="Barrangou R."/>
            <person name="Margolles A."/>
            <person name="van Sinderen D."/>
            <person name="Ventura M."/>
        </authorList>
    </citation>
    <scope>NUCLEOTIDE SEQUENCE [LARGE SCALE GENOMIC DNA]</scope>
    <source>
        <strain evidence="2 3">LMG 11587</strain>
    </source>
</reference>